<gene>
    <name evidence="5" type="ORF">MKW98_005254</name>
</gene>
<evidence type="ECO:0000256" key="1">
    <source>
        <dbReference type="ARBA" id="ARBA00004370"/>
    </source>
</evidence>
<dbReference type="InterPro" id="IPR044834">
    <property type="entry name" value="PATL"/>
</dbReference>
<dbReference type="CDD" id="cd00170">
    <property type="entry name" value="SEC14"/>
    <property type="match status" value="1"/>
</dbReference>
<dbReference type="PANTHER" id="PTHR45932:SF17">
    <property type="entry name" value="CELLULAR RETINALDEHYDE-BINDING_TRIPLE FUNCTION DOMAIN-CONTAINING PROTEIN"/>
    <property type="match status" value="1"/>
</dbReference>
<dbReference type="InterPro" id="IPR011074">
    <property type="entry name" value="CRAL/TRIO_N_dom"/>
</dbReference>
<dbReference type="Pfam" id="PF00650">
    <property type="entry name" value="CRAL_TRIO"/>
    <property type="match status" value="1"/>
</dbReference>
<accession>A0AAD4RWE7</accession>
<evidence type="ECO:0000313" key="6">
    <source>
        <dbReference type="Proteomes" id="UP001202328"/>
    </source>
</evidence>
<dbReference type="SUPFAM" id="SSF52087">
    <property type="entry name" value="CRAL/TRIO domain"/>
    <property type="match status" value="1"/>
</dbReference>
<evidence type="ECO:0000313" key="5">
    <source>
        <dbReference type="EMBL" id="KAI3836921.1"/>
    </source>
</evidence>
<sequence>MGVNSEVSDLRDTEKKALDELKQLIQTALINHEFTSPSPHPKPIKEEEVFFWGIPLIGDEKSDAILLKFLRTRDFKAKEAFTMIKNTVKWRKEFGIDTLLDEDLGLSNDLENVFFMDGFDKKGHPVCYTVYGEFQSNKDLYSKMFSSEEKRLKFVEWRIQFLEKSIRKQLDFGGVSTFLQIHDLKNSPGAGKWELRLAADQAFDLIQDHYPEFAAKHVLINVPWWYLAFYKMVSPFLPQRTKSKFVFTGPSKSPKTLFKVVSWEGEVSYCAEFVPDNEPGYTVTMQKKRIISSSDEQVICNSFKVGEPGKIVLTFENYSYKKKIVLYRAKAKRCSD</sequence>
<dbReference type="InterPro" id="IPR036865">
    <property type="entry name" value="CRAL-TRIO_dom_sf"/>
</dbReference>
<dbReference type="GO" id="GO:0008289">
    <property type="term" value="F:lipid binding"/>
    <property type="evidence" value="ECO:0007669"/>
    <property type="project" value="InterPro"/>
</dbReference>
<evidence type="ECO:0000259" key="4">
    <source>
        <dbReference type="PROSITE" id="PS50191"/>
    </source>
</evidence>
<name>A0AAD4RWE7_9MAGN</name>
<comment type="caution">
    <text evidence="5">The sequence shown here is derived from an EMBL/GenBank/DDBJ whole genome shotgun (WGS) entry which is preliminary data.</text>
</comment>
<dbReference type="InterPro" id="IPR001251">
    <property type="entry name" value="CRAL-TRIO_dom"/>
</dbReference>
<dbReference type="AlphaFoldDB" id="A0AAD4RWE7"/>
<dbReference type="Pfam" id="PF03765">
    <property type="entry name" value="CRAL_TRIO_N"/>
    <property type="match status" value="1"/>
</dbReference>
<keyword evidence="3" id="KW-0472">Membrane</keyword>
<proteinExistence type="predicted"/>
<dbReference type="SMART" id="SM01100">
    <property type="entry name" value="CRAL_TRIO_N"/>
    <property type="match status" value="1"/>
</dbReference>
<comment type="subcellular location">
    <subcellularLocation>
        <location evidence="1">Membrane</location>
    </subcellularLocation>
</comment>
<dbReference type="PRINTS" id="PR00180">
    <property type="entry name" value="CRETINALDHBP"/>
</dbReference>
<protein>
    <recommendedName>
        <fullName evidence="4">CRAL-TRIO domain-containing protein</fullName>
    </recommendedName>
</protein>
<feature type="domain" description="CRAL-TRIO" evidence="4">
    <location>
        <begin position="102"/>
        <end position="286"/>
    </location>
</feature>
<keyword evidence="6" id="KW-1185">Reference proteome</keyword>
<dbReference type="Proteomes" id="UP001202328">
    <property type="component" value="Unassembled WGS sequence"/>
</dbReference>
<dbReference type="InterPro" id="IPR036273">
    <property type="entry name" value="CRAL/TRIO_N_dom_sf"/>
</dbReference>
<organism evidence="5 6">
    <name type="scientific">Papaver atlanticum</name>
    <dbReference type="NCBI Taxonomy" id="357466"/>
    <lineage>
        <taxon>Eukaryota</taxon>
        <taxon>Viridiplantae</taxon>
        <taxon>Streptophyta</taxon>
        <taxon>Embryophyta</taxon>
        <taxon>Tracheophyta</taxon>
        <taxon>Spermatophyta</taxon>
        <taxon>Magnoliopsida</taxon>
        <taxon>Ranunculales</taxon>
        <taxon>Papaveraceae</taxon>
        <taxon>Papaveroideae</taxon>
        <taxon>Papaver</taxon>
    </lineage>
</organism>
<dbReference type="SUPFAM" id="SSF46938">
    <property type="entry name" value="CRAL/TRIO N-terminal domain"/>
    <property type="match status" value="1"/>
</dbReference>
<keyword evidence="2" id="KW-0813">Transport</keyword>
<dbReference type="SMART" id="SM00516">
    <property type="entry name" value="SEC14"/>
    <property type="match status" value="1"/>
</dbReference>
<dbReference type="PANTHER" id="PTHR45932">
    <property type="entry name" value="PATELLIN-1"/>
    <property type="match status" value="1"/>
</dbReference>
<evidence type="ECO:0000256" key="3">
    <source>
        <dbReference type="ARBA" id="ARBA00023136"/>
    </source>
</evidence>
<reference evidence="5" key="1">
    <citation type="submission" date="2022-04" db="EMBL/GenBank/DDBJ databases">
        <title>A functionally conserved STORR gene fusion in Papaver species that diverged 16.8 million years ago.</title>
        <authorList>
            <person name="Catania T."/>
        </authorList>
    </citation>
    <scope>NUCLEOTIDE SEQUENCE</scope>
    <source>
        <strain evidence="5">S-188037</strain>
    </source>
</reference>
<dbReference type="GO" id="GO:0016020">
    <property type="term" value="C:membrane"/>
    <property type="evidence" value="ECO:0007669"/>
    <property type="project" value="UniProtKB-SubCell"/>
</dbReference>
<dbReference type="EMBL" id="JAJJMB010017633">
    <property type="protein sequence ID" value="KAI3836921.1"/>
    <property type="molecule type" value="Genomic_DNA"/>
</dbReference>
<dbReference type="PROSITE" id="PS50191">
    <property type="entry name" value="CRAL_TRIO"/>
    <property type="match status" value="1"/>
</dbReference>
<evidence type="ECO:0000256" key="2">
    <source>
        <dbReference type="ARBA" id="ARBA00022448"/>
    </source>
</evidence>
<dbReference type="Gene3D" id="3.40.525.10">
    <property type="entry name" value="CRAL-TRIO lipid binding domain"/>
    <property type="match status" value="1"/>
</dbReference>